<protein>
    <submittedName>
        <fullName evidence="4">ATP-binding cassette domain-containing protein</fullName>
    </submittedName>
</protein>
<dbReference type="KEGG" id="poz:I0K15_15640"/>
<evidence type="ECO:0000256" key="2">
    <source>
        <dbReference type="ARBA" id="ARBA00022840"/>
    </source>
</evidence>
<dbReference type="Gene3D" id="3.40.50.300">
    <property type="entry name" value="P-loop containing nucleotide triphosphate hydrolases"/>
    <property type="match status" value="1"/>
</dbReference>
<dbReference type="Pfam" id="PF00005">
    <property type="entry name" value="ABC_tran"/>
    <property type="match status" value="1"/>
</dbReference>
<feature type="domain" description="ABC transporter" evidence="3">
    <location>
        <begin position="22"/>
        <end position="260"/>
    </location>
</feature>
<dbReference type="Proteomes" id="UP000594800">
    <property type="component" value="Chromosome"/>
</dbReference>
<dbReference type="InterPro" id="IPR027417">
    <property type="entry name" value="P-loop_NTPase"/>
</dbReference>
<evidence type="ECO:0000256" key="1">
    <source>
        <dbReference type="ARBA" id="ARBA00022741"/>
    </source>
</evidence>
<reference evidence="4 5" key="1">
    <citation type="submission" date="2020-11" db="EMBL/GenBank/DDBJ databases">
        <title>Description of Pontivivens ytuae sp. nov. isolated from deep sea sediment of Mariana Trench.</title>
        <authorList>
            <person name="Wang Z."/>
            <person name="Sun Q.-L."/>
            <person name="Xu X.-D."/>
            <person name="Tang Y.-Z."/>
            <person name="Zhang J."/>
        </authorList>
    </citation>
    <scope>NUCLEOTIDE SEQUENCE [LARGE SCALE GENOMIC DNA]</scope>
    <source>
        <strain evidence="4 5">MT2928</strain>
    </source>
</reference>
<dbReference type="AlphaFoldDB" id="A0A7S9QBT2"/>
<sequence>MNKVGTGTEAVSAVAVAPVPAIRADALSKSYDPARPVLRDISLAIRPGERVALIGPNGSGKSTLLRCLIGLHAPSGGTLEVLGQPLHGHATRRARAHVRGRTGMVFQHHALVRRRVALSNVLHGLLHRPGGWRALSHQTAPSDWRARGMAALEAVGLADRALDRVDALSGGQQQRVAIARALVRDPEFLIADEPAASLDPAAGRDVMALFARLCAERGITLLYTSHDMAHARDYSDRIVALRDGQVQFDTPSHDLSAEHLQESFDG</sequence>
<dbReference type="SUPFAM" id="SSF52540">
    <property type="entry name" value="P-loop containing nucleoside triphosphate hydrolases"/>
    <property type="match status" value="1"/>
</dbReference>
<dbReference type="PROSITE" id="PS50893">
    <property type="entry name" value="ABC_TRANSPORTER_2"/>
    <property type="match status" value="1"/>
</dbReference>
<dbReference type="GO" id="GO:0005524">
    <property type="term" value="F:ATP binding"/>
    <property type="evidence" value="ECO:0007669"/>
    <property type="project" value="UniProtKB-KW"/>
</dbReference>
<organism evidence="4 5">
    <name type="scientific">Pontivivens ytuae</name>
    <dbReference type="NCBI Taxonomy" id="2789856"/>
    <lineage>
        <taxon>Bacteria</taxon>
        <taxon>Pseudomonadati</taxon>
        <taxon>Pseudomonadota</taxon>
        <taxon>Alphaproteobacteria</taxon>
        <taxon>Rhodobacterales</taxon>
        <taxon>Paracoccaceae</taxon>
        <taxon>Pontivivens</taxon>
    </lineage>
</organism>
<dbReference type="GO" id="GO:0016887">
    <property type="term" value="F:ATP hydrolysis activity"/>
    <property type="evidence" value="ECO:0007669"/>
    <property type="project" value="InterPro"/>
</dbReference>
<dbReference type="InterPro" id="IPR015854">
    <property type="entry name" value="ABC_transpr_LolD-like"/>
</dbReference>
<accession>A0A7S9QBT2</accession>
<dbReference type="SMART" id="SM00382">
    <property type="entry name" value="AAA"/>
    <property type="match status" value="1"/>
</dbReference>
<proteinExistence type="predicted"/>
<dbReference type="RefSeq" id="WP_196102424.1">
    <property type="nucleotide sequence ID" value="NZ_CP064942.1"/>
</dbReference>
<dbReference type="EMBL" id="CP064942">
    <property type="protein sequence ID" value="QPH53213.1"/>
    <property type="molecule type" value="Genomic_DNA"/>
</dbReference>
<dbReference type="PANTHER" id="PTHR24220">
    <property type="entry name" value="IMPORT ATP-BINDING PROTEIN"/>
    <property type="match status" value="1"/>
</dbReference>
<keyword evidence="5" id="KW-1185">Reference proteome</keyword>
<dbReference type="PROSITE" id="PS00211">
    <property type="entry name" value="ABC_TRANSPORTER_1"/>
    <property type="match status" value="1"/>
</dbReference>
<evidence type="ECO:0000259" key="3">
    <source>
        <dbReference type="PROSITE" id="PS50893"/>
    </source>
</evidence>
<dbReference type="GO" id="GO:0005886">
    <property type="term" value="C:plasma membrane"/>
    <property type="evidence" value="ECO:0007669"/>
    <property type="project" value="TreeGrafter"/>
</dbReference>
<dbReference type="PANTHER" id="PTHR24220:SF376">
    <property type="entry name" value="ABC TRANSPORTER"/>
    <property type="match status" value="1"/>
</dbReference>
<evidence type="ECO:0000313" key="5">
    <source>
        <dbReference type="Proteomes" id="UP000594800"/>
    </source>
</evidence>
<dbReference type="InterPro" id="IPR003439">
    <property type="entry name" value="ABC_transporter-like_ATP-bd"/>
</dbReference>
<gene>
    <name evidence="4" type="ORF">I0K15_15640</name>
</gene>
<dbReference type="GO" id="GO:0022857">
    <property type="term" value="F:transmembrane transporter activity"/>
    <property type="evidence" value="ECO:0007669"/>
    <property type="project" value="TreeGrafter"/>
</dbReference>
<dbReference type="InterPro" id="IPR003593">
    <property type="entry name" value="AAA+_ATPase"/>
</dbReference>
<dbReference type="InterPro" id="IPR017871">
    <property type="entry name" value="ABC_transporter-like_CS"/>
</dbReference>
<keyword evidence="1" id="KW-0547">Nucleotide-binding</keyword>
<name>A0A7S9QBT2_9RHOB</name>
<evidence type="ECO:0000313" key="4">
    <source>
        <dbReference type="EMBL" id="QPH53213.1"/>
    </source>
</evidence>
<keyword evidence="2 4" id="KW-0067">ATP-binding</keyword>